<dbReference type="PANTHER" id="PTHR30332:SF17">
    <property type="entry name" value="TYPE IV PILIATION SYSTEM PROTEIN DR_0774-RELATED"/>
    <property type="match status" value="1"/>
</dbReference>
<evidence type="ECO:0000259" key="3">
    <source>
        <dbReference type="Pfam" id="PF13629"/>
    </source>
</evidence>
<evidence type="ECO:0000256" key="1">
    <source>
        <dbReference type="RuleBase" id="RU004003"/>
    </source>
</evidence>
<gene>
    <name evidence="4" type="ORF">WFP14_09710</name>
</gene>
<name>A0ABW9EY25_9GAMM</name>
<dbReference type="PANTHER" id="PTHR30332">
    <property type="entry name" value="PROBABLE GENERAL SECRETION PATHWAY PROTEIN D"/>
    <property type="match status" value="1"/>
</dbReference>
<reference evidence="4 5" key="1">
    <citation type="journal article" date="2024" name="Infect. Genet. Evol.">
        <title>Characteristics and comparative genome analysis of Yersinia enterocolitica and related species associated with human infections in Switzerland 2019-2023.</title>
        <authorList>
            <person name="Stevens M.J.A."/>
            <person name="Horlbog J.A."/>
            <person name="Diethelm A."/>
            <person name="Stephan R."/>
            <person name="Nuesch-Inderbinen M."/>
        </authorList>
    </citation>
    <scope>NUCLEOTIDE SEQUENCE [LARGE SCALE GENOMIC DNA]</scope>
    <source>
        <strain evidence="4 5">N20-0302</strain>
    </source>
</reference>
<comment type="caution">
    <text evidence="4">The sequence shown here is derived from an EMBL/GenBank/DDBJ whole genome shotgun (WGS) entry which is preliminary data.</text>
</comment>
<feature type="domain" description="Pilus formation protein N-terminal" evidence="3">
    <location>
        <begin position="33"/>
        <end position="101"/>
    </location>
</feature>
<keyword evidence="5" id="KW-1185">Reference proteome</keyword>
<dbReference type="InterPro" id="IPR032789">
    <property type="entry name" value="T2SS-T3SS_pil_N"/>
</dbReference>
<evidence type="ECO:0000259" key="2">
    <source>
        <dbReference type="Pfam" id="PF00263"/>
    </source>
</evidence>
<dbReference type="Pfam" id="PF13629">
    <property type="entry name" value="T2SS-T3SS_pil_N"/>
    <property type="match status" value="1"/>
</dbReference>
<dbReference type="InterPro" id="IPR001775">
    <property type="entry name" value="GspD/PilQ"/>
</dbReference>
<organism evidence="4 5">
    <name type="scientific">Yersinia proxima</name>
    <dbReference type="NCBI Taxonomy" id="2890316"/>
    <lineage>
        <taxon>Bacteria</taxon>
        <taxon>Pseudomonadati</taxon>
        <taxon>Pseudomonadota</taxon>
        <taxon>Gammaproteobacteria</taxon>
        <taxon>Enterobacterales</taxon>
        <taxon>Yersiniaceae</taxon>
        <taxon>Yersinia</taxon>
    </lineage>
</organism>
<evidence type="ECO:0000313" key="5">
    <source>
        <dbReference type="Proteomes" id="UP001629523"/>
    </source>
</evidence>
<dbReference type="Proteomes" id="UP001629523">
    <property type="component" value="Unassembled WGS sequence"/>
</dbReference>
<proteinExistence type="inferred from homology"/>
<dbReference type="Pfam" id="PF00263">
    <property type="entry name" value="Secretin"/>
    <property type="match status" value="1"/>
</dbReference>
<dbReference type="RefSeq" id="WP_408573498.1">
    <property type="nucleotide sequence ID" value="NZ_JBBEST010000003.1"/>
</dbReference>
<dbReference type="EMBL" id="JBBEST010000003">
    <property type="protein sequence ID" value="MFM1346832.1"/>
    <property type="molecule type" value="Genomic_DNA"/>
</dbReference>
<protein>
    <submittedName>
        <fullName evidence="4">Pilus assembly protein N-terminal domain-containing protein</fullName>
    </submittedName>
</protein>
<dbReference type="InterPro" id="IPR050810">
    <property type="entry name" value="Bact_Secretion_Sys_Channel"/>
</dbReference>
<dbReference type="PRINTS" id="PR00811">
    <property type="entry name" value="BCTERIALGSPD"/>
</dbReference>
<dbReference type="InterPro" id="IPR004846">
    <property type="entry name" value="T2SS/T3SS_dom"/>
</dbReference>
<sequence>MKMFRSGYISRRILFFMFVIMSWQISVNKAHAKPVYLSTGESYILNTNNEIDTVFVSSAATADYEVIGKNSVIVYAKKEGIAEFILFDQNNKPRMKSKVFVNNIISVAHKRIQIEYPESNIEINKIGDSYVLTGTVESEEAKDTIATIIGESVGSKKSGNNDSQPLNISNYSGVINKIKLPQSNQVNVKLTIAEVTKDFTENIGINWSTIGDSVGTFQFFKFNAKGISTLVHAINDNAIARVLAEPNLSVLSGESASFLVGGEIPIVNTTQNSREVSYKEFGIKLNIGAKVNDKKRIRIILSEEVSSIGKSFNIQGGDSYPSLRTRKAATTLELGDGESFILGGLISNTERESLKKIPLIGDIPILGAFFRNAQTEQSQTELVVIATVNLVNPVSEKEVELPDFMHTSTLERFFNFTPIMEERRKKIAREFLRKGGFIK</sequence>
<accession>A0ABW9EY25</accession>
<evidence type="ECO:0000313" key="4">
    <source>
        <dbReference type="EMBL" id="MFM1346832.1"/>
    </source>
</evidence>
<feature type="domain" description="Type II/III secretion system secretin-like" evidence="2">
    <location>
        <begin position="235"/>
        <end position="391"/>
    </location>
</feature>
<comment type="similarity">
    <text evidence="1">Belongs to the bacterial secretin family.</text>
</comment>